<gene>
    <name evidence="10" type="ORF">FRC53_06120</name>
</gene>
<dbReference type="InterPro" id="IPR016454">
    <property type="entry name" value="Cysteine_dSase"/>
</dbReference>
<name>A0A6L5GS96_9FIRM</name>
<keyword evidence="11" id="KW-1185">Reference proteome</keyword>
<evidence type="ECO:0000256" key="8">
    <source>
        <dbReference type="ARBA" id="ARBA00050776"/>
    </source>
</evidence>
<comment type="catalytic activity">
    <reaction evidence="8">
        <text>(sulfur carrier)-H + L-cysteine = (sulfur carrier)-SH + L-alanine</text>
        <dbReference type="Rhea" id="RHEA:43892"/>
        <dbReference type="Rhea" id="RHEA-COMP:14737"/>
        <dbReference type="Rhea" id="RHEA-COMP:14739"/>
        <dbReference type="ChEBI" id="CHEBI:29917"/>
        <dbReference type="ChEBI" id="CHEBI:35235"/>
        <dbReference type="ChEBI" id="CHEBI:57972"/>
        <dbReference type="ChEBI" id="CHEBI:64428"/>
        <dbReference type="EC" id="2.8.1.7"/>
    </reaction>
</comment>
<organism evidence="10 11">
    <name type="scientific">Candidatus Pseudoramibacter fermentans</name>
    <dbReference type="NCBI Taxonomy" id="2594427"/>
    <lineage>
        <taxon>Bacteria</taxon>
        <taxon>Bacillati</taxon>
        <taxon>Bacillota</taxon>
        <taxon>Clostridia</taxon>
        <taxon>Eubacteriales</taxon>
        <taxon>Eubacteriaceae</taxon>
        <taxon>Pseudoramibacter</taxon>
    </lineage>
</organism>
<evidence type="ECO:0000256" key="1">
    <source>
        <dbReference type="ARBA" id="ARBA00001933"/>
    </source>
</evidence>
<dbReference type="PIRSF" id="PIRSF005572">
    <property type="entry name" value="NifS"/>
    <property type="match status" value="1"/>
</dbReference>
<dbReference type="Proteomes" id="UP000473648">
    <property type="component" value="Unassembled WGS sequence"/>
</dbReference>
<dbReference type="EMBL" id="VOGB01000004">
    <property type="protein sequence ID" value="MQM72988.1"/>
    <property type="molecule type" value="Genomic_DNA"/>
</dbReference>
<evidence type="ECO:0000256" key="7">
    <source>
        <dbReference type="ARBA" id="ARBA00023014"/>
    </source>
</evidence>
<dbReference type="PANTHER" id="PTHR11601">
    <property type="entry name" value="CYSTEINE DESULFURYLASE FAMILY MEMBER"/>
    <property type="match status" value="1"/>
</dbReference>
<evidence type="ECO:0000259" key="9">
    <source>
        <dbReference type="Pfam" id="PF00266"/>
    </source>
</evidence>
<evidence type="ECO:0000256" key="4">
    <source>
        <dbReference type="ARBA" id="ARBA00022723"/>
    </source>
</evidence>
<evidence type="ECO:0000256" key="5">
    <source>
        <dbReference type="ARBA" id="ARBA00022898"/>
    </source>
</evidence>
<sequence>MNQICYLDNAATTKSAPQVVERMMKSFQEDYFNPSAMYKPGLTEEKVIQGCKAHLMAAIHGKGDAERQIIYTSGGSEGDNLLIRGILDRKRPALLESGTIVTTAIEHPAVREVFLDYEKRGVKVIWLPVDEEGFVDPKDLAQAVDAHTLLVSIMGVNNELGTFQPLETFGKIIKDQNPNCFFHSDFVQGFMKCPIDVEKAKLDGVTLCGHKINGPKGIGAVYLREGWPIKPLIFGGGQEHGLRSGTENVQGIVGFDEAVKFWESPEVIERLCQYRSYVADTLTEALEHVKILGPEDEERRSPAVMSAAIDGVRGEVLLHACEAQGVYISTGSACSTHKKEKHQVQKAIGLSPSYTEGTIRISFSALTTFDEVKRGVDVIVGEAQKLRKFAKFIK</sequence>
<dbReference type="InterPro" id="IPR015422">
    <property type="entry name" value="PyrdxlP-dep_Trfase_small"/>
</dbReference>
<evidence type="ECO:0000313" key="11">
    <source>
        <dbReference type="Proteomes" id="UP000473648"/>
    </source>
</evidence>
<dbReference type="InterPro" id="IPR015421">
    <property type="entry name" value="PyrdxlP-dep_Trfase_major"/>
</dbReference>
<comment type="cofactor">
    <cofactor evidence="1">
        <name>pyridoxal 5'-phosphate</name>
        <dbReference type="ChEBI" id="CHEBI:597326"/>
    </cofactor>
</comment>
<accession>A0A6L5GS96</accession>
<dbReference type="Pfam" id="PF00266">
    <property type="entry name" value="Aminotran_5"/>
    <property type="match status" value="1"/>
</dbReference>
<dbReference type="InterPro" id="IPR000192">
    <property type="entry name" value="Aminotrans_V_dom"/>
</dbReference>
<dbReference type="GO" id="GO:0031071">
    <property type="term" value="F:cysteine desulfurase activity"/>
    <property type="evidence" value="ECO:0007669"/>
    <property type="project" value="UniProtKB-EC"/>
</dbReference>
<dbReference type="GO" id="GO:0051536">
    <property type="term" value="F:iron-sulfur cluster binding"/>
    <property type="evidence" value="ECO:0007669"/>
    <property type="project" value="UniProtKB-KW"/>
</dbReference>
<dbReference type="GO" id="GO:0046872">
    <property type="term" value="F:metal ion binding"/>
    <property type="evidence" value="ECO:0007669"/>
    <property type="project" value="UniProtKB-KW"/>
</dbReference>
<comment type="similarity">
    <text evidence="2">Belongs to the class-V pyridoxal-phosphate-dependent aminotransferase family. NifS/IscS subfamily.</text>
</comment>
<dbReference type="Gene3D" id="3.40.640.10">
    <property type="entry name" value="Type I PLP-dependent aspartate aminotransferase-like (Major domain)"/>
    <property type="match status" value="1"/>
</dbReference>
<reference evidence="10" key="1">
    <citation type="journal article" date="2020" name="Appl. Environ. Microbiol.">
        <title>Medium-Chain Fatty Acid Synthesis by 'Candidatus Weimeria bifida' gen. nov., sp. nov., and 'Candidatus Pseudoramibacter fermentans' sp. nov.</title>
        <authorList>
            <person name="Scarborough M.J."/>
            <person name="Myers K.S."/>
            <person name="Donohue T.J."/>
            <person name="Noguera D.R."/>
        </authorList>
    </citation>
    <scope>NUCLEOTIDE SEQUENCE</scope>
    <source>
        <strain evidence="10">EUB1.1</strain>
    </source>
</reference>
<evidence type="ECO:0000256" key="3">
    <source>
        <dbReference type="ARBA" id="ARBA00022679"/>
    </source>
</evidence>
<feature type="domain" description="Aminotransferase class V" evidence="9">
    <location>
        <begin position="6"/>
        <end position="374"/>
    </location>
</feature>
<keyword evidence="5" id="KW-0663">Pyridoxal phosphate</keyword>
<comment type="caution">
    <text evidence="10">The sequence shown here is derived from an EMBL/GenBank/DDBJ whole genome shotgun (WGS) entry which is preliminary data.</text>
</comment>
<dbReference type="Gene3D" id="1.10.260.50">
    <property type="match status" value="1"/>
</dbReference>
<evidence type="ECO:0000256" key="6">
    <source>
        <dbReference type="ARBA" id="ARBA00023004"/>
    </source>
</evidence>
<evidence type="ECO:0000313" key="10">
    <source>
        <dbReference type="EMBL" id="MQM72988.1"/>
    </source>
</evidence>
<dbReference type="AlphaFoldDB" id="A0A6L5GS96"/>
<evidence type="ECO:0000256" key="2">
    <source>
        <dbReference type="ARBA" id="ARBA00006490"/>
    </source>
</evidence>
<keyword evidence="7" id="KW-0411">Iron-sulfur</keyword>
<dbReference type="SUPFAM" id="SSF53383">
    <property type="entry name" value="PLP-dependent transferases"/>
    <property type="match status" value="1"/>
</dbReference>
<keyword evidence="6" id="KW-0408">Iron</keyword>
<protein>
    <submittedName>
        <fullName evidence="10">Cysteine desulfurase</fullName>
    </submittedName>
</protein>
<dbReference type="Gene3D" id="3.90.1150.10">
    <property type="entry name" value="Aspartate Aminotransferase, domain 1"/>
    <property type="match status" value="1"/>
</dbReference>
<dbReference type="PANTHER" id="PTHR11601:SF34">
    <property type="entry name" value="CYSTEINE DESULFURASE"/>
    <property type="match status" value="1"/>
</dbReference>
<dbReference type="InterPro" id="IPR015424">
    <property type="entry name" value="PyrdxlP-dep_Trfase"/>
</dbReference>
<keyword evidence="4" id="KW-0479">Metal-binding</keyword>
<proteinExistence type="inferred from homology"/>
<keyword evidence="3" id="KW-0808">Transferase</keyword>